<dbReference type="Pfam" id="PF13850">
    <property type="entry name" value="ERGIC_N"/>
    <property type="match status" value="1"/>
</dbReference>
<evidence type="ECO:0000259" key="7">
    <source>
        <dbReference type="Pfam" id="PF07970"/>
    </source>
</evidence>
<dbReference type="GO" id="GO:0016020">
    <property type="term" value="C:membrane"/>
    <property type="evidence" value="ECO:0007669"/>
    <property type="project" value="UniProtKB-SubCell"/>
</dbReference>
<evidence type="ECO:0000256" key="1">
    <source>
        <dbReference type="ARBA" id="ARBA00004141"/>
    </source>
</evidence>
<organism evidence="9 10">
    <name type="scientific">Seminavis robusta</name>
    <dbReference type="NCBI Taxonomy" id="568900"/>
    <lineage>
        <taxon>Eukaryota</taxon>
        <taxon>Sar</taxon>
        <taxon>Stramenopiles</taxon>
        <taxon>Ochrophyta</taxon>
        <taxon>Bacillariophyta</taxon>
        <taxon>Bacillariophyceae</taxon>
        <taxon>Bacillariophycidae</taxon>
        <taxon>Naviculales</taxon>
        <taxon>Naviculaceae</taxon>
        <taxon>Seminavis</taxon>
    </lineage>
</organism>
<evidence type="ECO:0000256" key="3">
    <source>
        <dbReference type="ARBA" id="ARBA00022692"/>
    </source>
</evidence>
<dbReference type="Pfam" id="PF07970">
    <property type="entry name" value="COPIIcoated_ERV"/>
    <property type="match status" value="1"/>
</dbReference>
<keyword evidence="4 6" id="KW-1133">Transmembrane helix</keyword>
<dbReference type="PANTHER" id="PTHR10984">
    <property type="entry name" value="ENDOPLASMIC RETICULUM-GOLGI INTERMEDIATE COMPARTMENT PROTEIN"/>
    <property type="match status" value="1"/>
</dbReference>
<keyword evidence="10" id="KW-1185">Reference proteome</keyword>
<feature type="domain" description="Endoplasmic reticulum vesicle transporter N-terminal" evidence="8">
    <location>
        <begin position="8"/>
        <end position="97"/>
    </location>
</feature>
<evidence type="ECO:0000256" key="2">
    <source>
        <dbReference type="ARBA" id="ARBA00005648"/>
    </source>
</evidence>
<protein>
    <submittedName>
        <fullName evidence="9">Reticulum-Golgi intermediate compartment protein 3</fullName>
    </submittedName>
</protein>
<evidence type="ECO:0000313" key="9">
    <source>
        <dbReference type="EMBL" id="CAB9521682.1"/>
    </source>
</evidence>
<evidence type="ECO:0000256" key="6">
    <source>
        <dbReference type="SAM" id="Phobius"/>
    </source>
</evidence>
<dbReference type="EMBL" id="CAICTM010001219">
    <property type="protein sequence ID" value="CAB9521682.1"/>
    <property type="molecule type" value="Genomic_DNA"/>
</dbReference>
<feature type="transmembrane region" description="Helical" evidence="6">
    <location>
        <begin position="350"/>
        <end position="371"/>
    </location>
</feature>
<reference evidence="9" key="1">
    <citation type="submission" date="2020-06" db="EMBL/GenBank/DDBJ databases">
        <authorList>
            <consortium name="Plant Systems Biology data submission"/>
        </authorList>
    </citation>
    <scope>NUCLEOTIDE SEQUENCE</scope>
    <source>
        <strain evidence="9">D6</strain>
    </source>
</reference>
<evidence type="ECO:0000256" key="4">
    <source>
        <dbReference type="ARBA" id="ARBA00022989"/>
    </source>
</evidence>
<dbReference type="InterPro" id="IPR012936">
    <property type="entry name" value="Erv_C"/>
</dbReference>
<sequence length="388" mass="43503">MSPFADRLRNLDTQSAPSQEFRVYTLQGAILSVITVITIIYLVATEWSYNFQVRFSEQVHVNATSPAGLELEFDITLRSLPCSRLNIDANDPNGQAQSLHLDRQHHVWKHKIKYEDDGKLHYVGDRSKLELGSTLLSEDILMNQLEGKLNATREREDENYCGSCYGAGEEGECCNSCDDVKRAYNLKGWVLRDLEQVEQCKEELVHVVEKGEGCNIHGKVALSSGGGNLHLAPGRALQNEAGDNSQISLFDLVLRTFEQWFGEEVPRNPNQLDGEERIIADSYGMYQYYFQVVPTLYKFLNGTTIQTNQYSVTEHLRHVNPGTGRGLPGVFFFYEVSPLHVIIEEEQKGWVAFFTSVCAVVGGVVTAMGILDQSLFAASQKNPQGLAR</sequence>
<comment type="similarity">
    <text evidence="2">Belongs to the ERGIC family.</text>
</comment>
<proteinExistence type="inferred from homology"/>
<dbReference type="GO" id="GO:0005783">
    <property type="term" value="C:endoplasmic reticulum"/>
    <property type="evidence" value="ECO:0007669"/>
    <property type="project" value="TreeGrafter"/>
</dbReference>
<dbReference type="InterPro" id="IPR045888">
    <property type="entry name" value="Erv"/>
</dbReference>
<dbReference type="Proteomes" id="UP001153069">
    <property type="component" value="Unassembled WGS sequence"/>
</dbReference>
<keyword evidence="3 6" id="KW-0812">Transmembrane</keyword>
<evidence type="ECO:0000259" key="8">
    <source>
        <dbReference type="Pfam" id="PF13850"/>
    </source>
</evidence>
<feature type="transmembrane region" description="Helical" evidence="6">
    <location>
        <begin position="21"/>
        <end position="44"/>
    </location>
</feature>
<name>A0A9N8HQQ6_9STRA</name>
<comment type="caution">
    <text evidence="9">The sequence shown here is derived from an EMBL/GenBank/DDBJ whole genome shotgun (WGS) entry which is preliminary data.</text>
</comment>
<accession>A0A9N8HQQ6</accession>
<dbReference type="AlphaFoldDB" id="A0A9N8HQQ6"/>
<evidence type="ECO:0000256" key="5">
    <source>
        <dbReference type="ARBA" id="ARBA00023136"/>
    </source>
</evidence>
<dbReference type="GO" id="GO:0030134">
    <property type="term" value="C:COPII-coated ER to Golgi transport vesicle"/>
    <property type="evidence" value="ECO:0007669"/>
    <property type="project" value="TreeGrafter"/>
</dbReference>
<comment type="subcellular location">
    <subcellularLocation>
        <location evidence="1">Membrane</location>
        <topology evidence="1">Multi-pass membrane protein</topology>
    </subcellularLocation>
</comment>
<gene>
    <name evidence="9" type="ORF">SEMRO_1221_G253710.1</name>
</gene>
<evidence type="ECO:0000313" key="10">
    <source>
        <dbReference type="Proteomes" id="UP001153069"/>
    </source>
</evidence>
<keyword evidence="5 6" id="KW-0472">Membrane</keyword>
<dbReference type="OrthoDB" id="270930at2759"/>
<dbReference type="InterPro" id="IPR039542">
    <property type="entry name" value="Erv_N"/>
</dbReference>
<feature type="domain" description="Endoplasmic reticulum vesicle transporter C-terminal" evidence="7">
    <location>
        <begin position="164"/>
        <end position="372"/>
    </location>
</feature>
<dbReference type="PANTHER" id="PTHR10984:SF25">
    <property type="entry name" value="ENDOPLASMIC RETICULUM-GOLGI INTERMEDIATE COMPARTMENT PROTEIN 3"/>
    <property type="match status" value="1"/>
</dbReference>